<evidence type="ECO:0000313" key="7">
    <source>
        <dbReference type="Proteomes" id="UP000027222"/>
    </source>
</evidence>
<dbReference type="EMBL" id="KL142383">
    <property type="protein sequence ID" value="KDR74394.1"/>
    <property type="molecule type" value="Genomic_DNA"/>
</dbReference>
<accession>A0A067T388</accession>
<keyword evidence="2" id="KW-0677">Repeat</keyword>
<dbReference type="HOGENOM" id="CLU_008720_0_0_1"/>
<dbReference type="GO" id="GO:0030688">
    <property type="term" value="C:preribosome, small subunit precursor"/>
    <property type="evidence" value="ECO:0007669"/>
    <property type="project" value="TreeGrafter"/>
</dbReference>
<dbReference type="PANTHER" id="PTHR13102">
    <property type="entry name" value="NUCLEOLAR PROTEIN 9"/>
    <property type="match status" value="1"/>
</dbReference>
<evidence type="ECO:0000256" key="5">
    <source>
        <dbReference type="SAM" id="MobiDB-lite"/>
    </source>
</evidence>
<evidence type="ECO:0000256" key="4">
    <source>
        <dbReference type="ARBA" id="ARBA00031929"/>
    </source>
</evidence>
<dbReference type="STRING" id="685588.A0A067T388"/>
<feature type="region of interest" description="Disordered" evidence="5">
    <location>
        <begin position="666"/>
        <end position="703"/>
    </location>
</feature>
<dbReference type="GO" id="GO:0000447">
    <property type="term" value="P:endonucleolytic cleavage in ITS1 to separate SSU-rRNA from 5.8S rRNA and LSU-rRNA from tricistronic rRNA transcript (SSU-rRNA, 5.8S rRNA, LSU-rRNA)"/>
    <property type="evidence" value="ECO:0007669"/>
    <property type="project" value="TreeGrafter"/>
</dbReference>
<dbReference type="GO" id="GO:0005730">
    <property type="term" value="C:nucleolus"/>
    <property type="evidence" value="ECO:0007669"/>
    <property type="project" value="TreeGrafter"/>
</dbReference>
<dbReference type="SMART" id="SM00025">
    <property type="entry name" value="Pumilio"/>
    <property type="match status" value="5"/>
</dbReference>
<dbReference type="OrthoDB" id="392571at2759"/>
<organism evidence="6 7">
    <name type="scientific">Galerina marginata (strain CBS 339.88)</name>
    <dbReference type="NCBI Taxonomy" id="685588"/>
    <lineage>
        <taxon>Eukaryota</taxon>
        <taxon>Fungi</taxon>
        <taxon>Dikarya</taxon>
        <taxon>Basidiomycota</taxon>
        <taxon>Agaricomycotina</taxon>
        <taxon>Agaricomycetes</taxon>
        <taxon>Agaricomycetidae</taxon>
        <taxon>Agaricales</taxon>
        <taxon>Agaricineae</taxon>
        <taxon>Strophariaceae</taxon>
        <taxon>Galerina</taxon>
    </lineage>
</organism>
<feature type="compositionally biased region" description="Polar residues" evidence="5">
    <location>
        <begin position="674"/>
        <end position="686"/>
    </location>
</feature>
<dbReference type="AlphaFoldDB" id="A0A067T388"/>
<dbReference type="GO" id="GO:0003723">
    <property type="term" value="F:RNA binding"/>
    <property type="evidence" value="ECO:0007669"/>
    <property type="project" value="InterPro"/>
</dbReference>
<name>A0A067T388_GALM3</name>
<feature type="compositionally biased region" description="Low complexity" evidence="5">
    <location>
        <begin position="511"/>
        <end position="521"/>
    </location>
</feature>
<feature type="region of interest" description="Disordered" evidence="5">
    <location>
        <begin position="501"/>
        <end position="524"/>
    </location>
</feature>
<dbReference type="InterPro" id="IPR040000">
    <property type="entry name" value="NOP9"/>
</dbReference>
<protein>
    <recommendedName>
        <fullName evidence="1">Nucleolar protein 9</fullName>
    </recommendedName>
    <alternativeName>
        <fullName evidence="3 4">Pumilio domain-containing protein NOP9</fullName>
    </alternativeName>
</protein>
<evidence type="ECO:0000256" key="2">
    <source>
        <dbReference type="ARBA" id="ARBA00022737"/>
    </source>
</evidence>
<dbReference type="SUPFAM" id="SSF48371">
    <property type="entry name" value="ARM repeat"/>
    <property type="match status" value="2"/>
</dbReference>
<evidence type="ECO:0000256" key="3">
    <source>
        <dbReference type="ARBA" id="ARBA00030932"/>
    </source>
</evidence>
<feature type="compositionally biased region" description="Basic and acidic residues" evidence="5">
    <location>
        <begin position="266"/>
        <end position="276"/>
    </location>
</feature>
<feature type="region of interest" description="Disordered" evidence="5">
    <location>
        <begin position="1"/>
        <end position="38"/>
    </location>
</feature>
<dbReference type="PANTHER" id="PTHR13102:SF0">
    <property type="entry name" value="NUCLEOLAR PROTEIN 9"/>
    <property type="match status" value="1"/>
</dbReference>
<feature type="compositionally biased region" description="Basic and acidic residues" evidence="5">
    <location>
        <begin position="22"/>
        <end position="37"/>
    </location>
</feature>
<reference evidence="7" key="1">
    <citation type="journal article" date="2014" name="Proc. Natl. Acad. Sci. U.S.A.">
        <title>Extensive sampling of basidiomycete genomes demonstrates inadequacy of the white-rot/brown-rot paradigm for wood decay fungi.</title>
        <authorList>
            <person name="Riley R."/>
            <person name="Salamov A.A."/>
            <person name="Brown D.W."/>
            <person name="Nagy L.G."/>
            <person name="Floudas D."/>
            <person name="Held B.W."/>
            <person name="Levasseur A."/>
            <person name="Lombard V."/>
            <person name="Morin E."/>
            <person name="Otillar R."/>
            <person name="Lindquist E.A."/>
            <person name="Sun H."/>
            <person name="LaButti K.M."/>
            <person name="Schmutz J."/>
            <person name="Jabbour D."/>
            <person name="Luo H."/>
            <person name="Baker S.E."/>
            <person name="Pisabarro A.G."/>
            <person name="Walton J.D."/>
            <person name="Blanchette R.A."/>
            <person name="Henrissat B."/>
            <person name="Martin F."/>
            <person name="Cullen D."/>
            <person name="Hibbett D.S."/>
            <person name="Grigoriev I.V."/>
        </authorList>
    </citation>
    <scope>NUCLEOTIDE SEQUENCE [LARGE SCALE GENOMIC DNA]</scope>
    <source>
        <strain evidence="7">CBS 339.88</strain>
    </source>
</reference>
<keyword evidence="7" id="KW-1185">Reference proteome</keyword>
<dbReference type="Gene3D" id="1.25.10.10">
    <property type="entry name" value="Leucine-rich Repeat Variant"/>
    <property type="match status" value="2"/>
</dbReference>
<dbReference type="GO" id="GO:0000056">
    <property type="term" value="P:ribosomal small subunit export from nucleus"/>
    <property type="evidence" value="ECO:0007669"/>
    <property type="project" value="TreeGrafter"/>
</dbReference>
<sequence length="776" mass="87456">MPRENRKRGKKHKKLQEAPQEEQSRFKDPEPQPEVHEQPSWIVPAANRVEELNPEAPFGFVEVDVKAYFRTVDVQIQDWQESQDENTGVDGDVDPNEQRRLFFIAALNEMHGKEKQLATDPDCSVVLERMTYSMDDFVRRVFVDSLAGSYELLLRHRFASHVCQTLFLVARDTISREAKGIKPTMPASQEEGELRTLTQLILDICEEILPNFSSLLMDPFASHVIRSLLLLLSPNLSASEERSQSTLRSKKSAAWKAKQGQMKSVFTDDKGKGKESLRSIPSELRQMARRIVEVVRADLGDNETRALAANKVACPGLQMLLEVEADQDMANEAGSLMDRVMVGVISACRNDHSADIKESDYLGTLLRDPNSSHLLETIVSRCPDDAFNALWRTYFKGKLARLAVHPVANFVLAKALEHASNSQLSETYEELNGSWNKLIRTSRTGVLRAVIDRASVLGWSGKPFSDVVCSAFDIVTEKDKKSLVPCVLTLLSLSDYRTTLANRTPRDDTSRQGSRQSRPSQDPLEAKIQGSILLQSLLRLPEPYNQFVIDAIYSLSIEERITTAHSTSGSRVFDVLLESNTVPSKMKRQLVIDFIGHYHVLVDDKLGSRVGDRCWAFSDTYLKEKIARSLISQEQSLAASFYGKFFARNLNLYLLQRRPEDWRNLQSDRKRAQEQQTSKVIDSPSISVAGKQPRSADSLKRKARPENEIDALFNEQLGKKIKKAALADDLPVAEVFSQPPKTDVKSRDTDKELQLVLGAIRLAASTEIPAKKKRRH</sequence>
<dbReference type="InterPro" id="IPR016024">
    <property type="entry name" value="ARM-type_fold"/>
</dbReference>
<dbReference type="Pfam" id="PF22493">
    <property type="entry name" value="PUF_NOP9"/>
    <property type="match status" value="1"/>
</dbReference>
<dbReference type="Proteomes" id="UP000027222">
    <property type="component" value="Unassembled WGS sequence"/>
</dbReference>
<feature type="compositionally biased region" description="Basic residues" evidence="5">
    <location>
        <begin position="1"/>
        <end position="14"/>
    </location>
</feature>
<dbReference type="GO" id="GO:0000480">
    <property type="term" value="P:endonucleolytic cleavage in 5'-ETS of tricistronic rRNA transcript (SSU-rRNA, 5.8S rRNA, LSU-rRNA)"/>
    <property type="evidence" value="ECO:0007669"/>
    <property type="project" value="TreeGrafter"/>
</dbReference>
<gene>
    <name evidence="6" type="ORF">GALMADRAFT_250311</name>
</gene>
<dbReference type="InterPro" id="IPR011989">
    <property type="entry name" value="ARM-like"/>
</dbReference>
<dbReference type="GO" id="GO:0000472">
    <property type="term" value="P:endonucleolytic cleavage to generate mature 5'-end of SSU-rRNA from (SSU-rRNA, 5.8S rRNA, LSU-rRNA)"/>
    <property type="evidence" value="ECO:0007669"/>
    <property type="project" value="TreeGrafter"/>
</dbReference>
<proteinExistence type="predicted"/>
<evidence type="ECO:0000313" key="6">
    <source>
        <dbReference type="EMBL" id="KDR74394.1"/>
    </source>
</evidence>
<feature type="region of interest" description="Disordered" evidence="5">
    <location>
        <begin position="241"/>
        <end position="276"/>
    </location>
</feature>
<dbReference type="GO" id="GO:0030686">
    <property type="term" value="C:90S preribosome"/>
    <property type="evidence" value="ECO:0007669"/>
    <property type="project" value="TreeGrafter"/>
</dbReference>
<dbReference type="InterPro" id="IPR001313">
    <property type="entry name" value="Pumilio_RNA-bd_rpt"/>
</dbReference>
<evidence type="ECO:0000256" key="1">
    <source>
        <dbReference type="ARBA" id="ARBA00016427"/>
    </source>
</evidence>